<sequence length="287" mass="29885">MTPPLLRTLREGGTHVVLVHPGAIAPGAYRGLADALPAGTGLVVVDLEQVPAYYGAALTGGRTDTSIEALADVVLGATGTPTRPWVLAGWSFGGVITHAMLDRLPAGGRPERVVVIDALAPVPEYTADESDGLDRGVVLGWFAGYLGAKRGAPVAVDRDELAVLPPDEGLARVLAAGIAGGALRPGTPVAGLRKVFETYRDGLVRNNRLVRAGTARPTDVPLTLLRPERGLVTRPGALGWERLVTDPTVLTCPGDHYTTLASDRTAALFAATVVEALEQAPRPARIA</sequence>
<dbReference type="Gene3D" id="3.40.50.1820">
    <property type="entry name" value="alpha/beta hydrolase"/>
    <property type="match status" value="1"/>
</dbReference>
<dbReference type="SUPFAM" id="SSF53474">
    <property type="entry name" value="alpha/beta-Hydrolases"/>
    <property type="match status" value="1"/>
</dbReference>
<evidence type="ECO:0000313" key="2">
    <source>
        <dbReference type="EMBL" id="MEJ2888521.1"/>
    </source>
</evidence>
<proteinExistence type="predicted"/>
<gene>
    <name evidence="2" type="ORF">WCD41_18835</name>
</gene>
<dbReference type="Proteomes" id="UP001370100">
    <property type="component" value="Unassembled WGS sequence"/>
</dbReference>
<dbReference type="EMBL" id="JBBEGL010000005">
    <property type="protein sequence ID" value="MEJ2888521.1"/>
    <property type="molecule type" value="Genomic_DNA"/>
</dbReference>
<protein>
    <submittedName>
        <fullName evidence="2">Thioesterase domain-containing protein</fullName>
    </submittedName>
</protein>
<evidence type="ECO:0000259" key="1">
    <source>
        <dbReference type="Pfam" id="PF00975"/>
    </source>
</evidence>
<comment type="caution">
    <text evidence="2">The sequence shown here is derived from an EMBL/GenBank/DDBJ whole genome shotgun (WGS) entry which is preliminary data.</text>
</comment>
<feature type="domain" description="Thioesterase" evidence="1">
    <location>
        <begin position="15"/>
        <end position="133"/>
    </location>
</feature>
<accession>A0ABU8N800</accession>
<organism evidence="2 3">
    <name type="scientific">Actinomycetospora aeridis</name>
    <dbReference type="NCBI Taxonomy" id="3129231"/>
    <lineage>
        <taxon>Bacteria</taxon>
        <taxon>Bacillati</taxon>
        <taxon>Actinomycetota</taxon>
        <taxon>Actinomycetes</taxon>
        <taxon>Pseudonocardiales</taxon>
        <taxon>Pseudonocardiaceae</taxon>
        <taxon>Actinomycetospora</taxon>
    </lineage>
</organism>
<name>A0ABU8N800_9PSEU</name>
<keyword evidence="3" id="KW-1185">Reference proteome</keyword>
<reference evidence="2 3" key="1">
    <citation type="submission" date="2024-03" db="EMBL/GenBank/DDBJ databases">
        <title>Actinomycetospora sp. OC33-EN06, a novel actinomycete isolated from wild orchid (Aerides multiflora).</title>
        <authorList>
            <person name="Suriyachadkun C."/>
        </authorList>
    </citation>
    <scope>NUCLEOTIDE SEQUENCE [LARGE SCALE GENOMIC DNA]</scope>
    <source>
        <strain evidence="2 3">OC33-EN06</strain>
    </source>
</reference>
<dbReference type="InterPro" id="IPR029058">
    <property type="entry name" value="AB_hydrolase_fold"/>
</dbReference>
<dbReference type="InterPro" id="IPR001031">
    <property type="entry name" value="Thioesterase"/>
</dbReference>
<evidence type="ECO:0000313" key="3">
    <source>
        <dbReference type="Proteomes" id="UP001370100"/>
    </source>
</evidence>
<dbReference type="RefSeq" id="WP_337715163.1">
    <property type="nucleotide sequence ID" value="NZ_JBBEGL010000005.1"/>
</dbReference>
<dbReference type="Pfam" id="PF00975">
    <property type="entry name" value="Thioesterase"/>
    <property type="match status" value="1"/>
</dbReference>